<evidence type="ECO:0000256" key="2">
    <source>
        <dbReference type="ARBA" id="ARBA00009450"/>
    </source>
</evidence>
<dbReference type="Pfam" id="PF22461">
    <property type="entry name" value="SLBB_2"/>
    <property type="match status" value="1"/>
</dbReference>
<evidence type="ECO:0000256" key="13">
    <source>
        <dbReference type="ARBA" id="ARBA00023237"/>
    </source>
</evidence>
<comment type="caution">
    <text evidence="19">The sequence shown here is derived from an EMBL/GenBank/DDBJ whole genome shotgun (WGS) entry which is preliminary data.</text>
</comment>
<feature type="region of interest" description="Disordered" evidence="15">
    <location>
        <begin position="27"/>
        <end position="70"/>
    </location>
</feature>
<proteinExistence type="inferred from homology"/>
<keyword evidence="8" id="KW-0625">Polysaccharide transport</keyword>
<dbReference type="NCBIfam" id="TIGR03027">
    <property type="entry name" value="pepcterm_export"/>
    <property type="match status" value="1"/>
</dbReference>
<reference evidence="20" key="1">
    <citation type="journal article" date="2019" name="Int. J. Syst. Evol. Microbiol.">
        <title>The Global Catalogue of Microorganisms (GCM) 10K type strain sequencing project: providing services to taxonomists for standard genome sequencing and annotation.</title>
        <authorList>
            <consortium name="The Broad Institute Genomics Platform"/>
            <consortium name="The Broad Institute Genome Sequencing Center for Infectious Disease"/>
            <person name="Wu L."/>
            <person name="Ma J."/>
        </authorList>
    </citation>
    <scope>NUCLEOTIDE SEQUENCE [LARGE SCALE GENOMIC DNA]</scope>
    <source>
        <strain evidence="20">CGMCC 1.10759</strain>
    </source>
</reference>
<keyword evidence="7 16" id="KW-0732">Signal</keyword>
<evidence type="ECO:0000256" key="3">
    <source>
        <dbReference type="ARBA" id="ARBA00022448"/>
    </source>
</evidence>
<keyword evidence="13" id="KW-0998">Cell outer membrane</keyword>
<keyword evidence="5" id="KW-0762">Sugar transport</keyword>
<keyword evidence="12" id="KW-0564">Palmitate</keyword>
<dbReference type="Gene3D" id="3.30.1950.10">
    <property type="entry name" value="wza like domain"/>
    <property type="match status" value="1"/>
</dbReference>
<evidence type="ECO:0000259" key="17">
    <source>
        <dbReference type="Pfam" id="PF02563"/>
    </source>
</evidence>
<dbReference type="InterPro" id="IPR003715">
    <property type="entry name" value="Poly_export_N"/>
</dbReference>
<protein>
    <submittedName>
        <fullName evidence="19">XrtA/PEP-CTERM system exopolysaccharide export protein</fullName>
    </submittedName>
</protein>
<evidence type="ECO:0000256" key="4">
    <source>
        <dbReference type="ARBA" id="ARBA00022452"/>
    </source>
</evidence>
<feature type="domain" description="Polysaccharide export protein N-terminal" evidence="17">
    <location>
        <begin position="68"/>
        <end position="142"/>
    </location>
</feature>
<evidence type="ECO:0000256" key="5">
    <source>
        <dbReference type="ARBA" id="ARBA00022597"/>
    </source>
</evidence>
<dbReference type="PANTHER" id="PTHR33619:SF3">
    <property type="entry name" value="POLYSACCHARIDE EXPORT PROTEIN GFCE-RELATED"/>
    <property type="match status" value="1"/>
</dbReference>
<feature type="signal peptide" evidence="16">
    <location>
        <begin position="1"/>
        <end position="24"/>
    </location>
</feature>
<dbReference type="Proteomes" id="UP001595904">
    <property type="component" value="Unassembled WGS sequence"/>
</dbReference>
<organism evidence="19 20">
    <name type="scientific">Steroidobacter flavus</name>
    <dbReference type="NCBI Taxonomy" id="1842136"/>
    <lineage>
        <taxon>Bacteria</taxon>
        <taxon>Pseudomonadati</taxon>
        <taxon>Pseudomonadota</taxon>
        <taxon>Gammaproteobacteria</taxon>
        <taxon>Steroidobacterales</taxon>
        <taxon>Steroidobacteraceae</taxon>
        <taxon>Steroidobacter</taxon>
    </lineage>
</organism>
<evidence type="ECO:0000256" key="15">
    <source>
        <dbReference type="SAM" id="MobiDB-lite"/>
    </source>
</evidence>
<keyword evidence="6" id="KW-0812">Transmembrane</keyword>
<sequence>MQKQFSALNFVAMLMFFWATSVWSQANKPPTASPAPATQPSQAAQSVKPADTQPPATQQMPQMATSSVAPDYRIGPGDTLQIFVWRNPELTQTVPVRPDGKISTPLVEDMIAVGKTPSQLARDIEVVLAEYIRSPQVNVIVTNPVSAFSQVKVIGQVTTPQSLPYREGMRVLDAILAAGGLTEFAAGNRGKIVRKVDGKDTELRVKVDDLVNKGAMNQNLELKPGDVIVVPQSFF</sequence>
<dbReference type="PANTHER" id="PTHR33619">
    <property type="entry name" value="POLYSACCHARIDE EXPORT PROTEIN GFCE-RELATED"/>
    <property type="match status" value="1"/>
</dbReference>
<comment type="similarity">
    <text evidence="2">Belongs to the BexD/CtrA/VexA family.</text>
</comment>
<keyword evidence="3" id="KW-0813">Transport</keyword>
<accession>A0ABV8T0W0</accession>
<feature type="domain" description="SLBB" evidence="18">
    <location>
        <begin position="150"/>
        <end position="230"/>
    </location>
</feature>
<evidence type="ECO:0000256" key="6">
    <source>
        <dbReference type="ARBA" id="ARBA00022692"/>
    </source>
</evidence>
<evidence type="ECO:0000256" key="10">
    <source>
        <dbReference type="ARBA" id="ARBA00023114"/>
    </source>
</evidence>
<evidence type="ECO:0000256" key="7">
    <source>
        <dbReference type="ARBA" id="ARBA00022729"/>
    </source>
</evidence>
<feature type="compositionally biased region" description="Low complexity" evidence="15">
    <location>
        <begin position="34"/>
        <end position="65"/>
    </location>
</feature>
<dbReference type="EMBL" id="JBHSDU010000015">
    <property type="protein sequence ID" value="MFC4313327.1"/>
    <property type="molecule type" value="Genomic_DNA"/>
</dbReference>
<evidence type="ECO:0000259" key="18">
    <source>
        <dbReference type="Pfam" id="PF22461"/>
    </source>
</evidence>
<evidence type="ECO:0000313" key="19">
    <source>
        <dbReference type="EMBL" id="MFC4313327.1"/>
    </source>
</evidence>
<comment type="subcellular location">
    <subcellularLocation>
        <location evidence="1">Cell outer membrane</location>
        <topology evidence="1">Multi-pass membrane protein</topology>
    </subcellularLocation>
</comment>
<feature type="chain" id="PRO_5047028310" evidence="16">
    <location>
        <begin position="25"/>
        <end position="235"/>
    </location>
</feature>
<evidence type="ECO:0000256" key="12">
    <source>
        <dbReference type="ARBA" id="ARBA00023139"/>
    </source>
</evidence>
<gene>
    <name evidence="19" type="ORF">ACFPN2_29880</name>
</gene>
<dbReference type="InterPro" id="IPR017477">
    <property type="entry name" value="PEP-CTERM_polysacc_export"/>
</dbReference>
<evidence type="ECO:0000256" key="9">
    <source>
        <dbReference type="ARBA" id="ARBA00023065"/>
    </source>
</evidence>
<keyword evidence="10" id="KW-0626">Porin</keyword>
<dbReference type="RefSeq" id="WP_380603543.1">
    <property type="nucleotide sequence ID" value="NZ_JBHSDU010000015.1"/>
</dbReference>
<keyword evidence="4" id="KW-1134">Transmembrane beta strand</keyword>
<dbReference type="Pfam" id="PF02563">
    <property type="entry name" value="Poly_export"/>
    <property type="match status" value="1"/>
</dbReference>
<evidence type="ECO:0000313" key="20">
    <source>
        <dbReference type="Proteomes" id="UP001595904"/>
    </source>
</evidence>
<dbReference type="InterPro" id="IPR049712">
    <property type="entry name" value="Poly_export"/>
</dbReference>
<evidence type="ECO:0000256" key="1">
    <source>
        <dbReference type="ARBA" id="ARBA00004571"/>
    </source>
</evidence>
<keyword evidence="20" id="KW-1185">Reference proteome</keyword>
<evidence type="ECO:0000256" key="14">
    <source>
        <dbReference type="ARBA" id="ARBA00023288"/>
    </source>
</evidence>
<dbReference type="Gene3D" id="3.10.560.10">
    <property type="entry name" value="Outer membrane lipoprotein wza domain like"/>
    <property type="match status" value="1"/>
</dbReference>
<keyword evidence="11" id="KW-0472">Membrane</keyword>
<evidence type="ECO:0000256" key="11">
    <source>
        <dbReference type="ARBA" id="ARBA00023136"/>
    </source>
</evidence>
<dbReference type="InterPro" id="IPR054765">
    <property type="entry name" value="SLBB_dom"/>
</dbReference>
<name>A0ABV8T0W0_9GAMM</name>
<keyword evidence="14" id="KW-0449">Lipoprotein</keyword>
<evidence type="ECO:0000256" key="16">
    <source>
        <dbReference type="SAM" id="SignalP"/>
    </source>
</evidence>
<evidence type="ECO:0000256" key="8">
    <source>
        <dbReference type="ARBA" id="ARBA00023047"/>
    </source>
</evidence>
<keyword evidence="9" id="KW-0406">Ion transport</keyword>